<dbReference type="AlphaFoldDB" id="A0A1X2HF19"/>
<dbReference type="Proteomes" id="UP000242180">
    <property type="component" value="Unassembled WGS sequence"/>
</dbReference>
<feature type="domain" description="Inosine/uridine-preferring nucleoside hydrolase" evidence="4">
    <location>
        <begin position="8"/>
        <end position="393"/>
    </location>
</feature>
<dbReference type="FunCoup" id="A0A1X2HF19">
    <property type="interactions" value="345"/>
</dbReference>
<dbReference type="PANTHER" id="PTHR12304:SF56">
    <property type="entry name" value="HYDROLASE, PUTATIVE (AFU_ORTHOLOGUE AFUA_1G11790)-RELATED"/>
    <property type="match status" value="1"/>
</dbReference>
<dbReference type="PANTHER" id="PTHR12304">
    <property type="entry name" value="INOSINE-URIDINE PREFERRING NUCLEOSIDE HYDROLASE"/>
    <property type="match status" value="1"/>
</dbReference>
<dbReference type="OMA" id="WFAKMFL"/>
<dbReference type="EMBL" id="MCGN01000004">
    <property type="protein sequence ID" value="ORY97521.1"/>
    <property type="molecule type" value="Genomic_DNA"/>
</dbReference>
<dbReference type="GO" id="GO:0008477">
    <property type="term" value="F:purine nucleosidase activity"/>
    <property type="evidence" value="ECO:0007669"/>
    <property type="project" value="TreeGrafter"/>
</dbReference>
<proteinExistence type="inferred from homology"/>
<name>A0A1X2HF19_SYNRA</name>
<dbReference type="OrthoDB" id="5783963at2759"/>
<evidence type="ECO:0000259" key="4">
    <source>
        <dbReference type="Pfam" id="PF01156"/>
    </source>
</evidence>
<gene>
    <name evidence="5" type="ORF">BCR43DRAFT_489918</name>
</gene>
<keyword evidence="6" id="KW-1185">Reference proteome</keyword>
<sequence>MVQSRESVVIDTDPGIDDALAILFMLLSPEVHVRAITLTHGNTSLDDVKRNAVTILNVMRDHNAARGVVIPNDELPVLAVGCERPLRRALISATYFHGSDGLGETHAKGLHAAPPDWEQQLIHDAKELADKEAPASNAKAFRTTSRDAADEILHQLKTSPPLTVSLLAVGPLTNLALAYERDPVTFSRAKRILIMGGAINQPGNVSPTAEFNFCADPYAADVVLATSKGFKHTPEGYEERLNLIEQDKQAPCQVVILPLDGSEDGNISRELYQKYILPNKGKNPVSTFCNAFLIWSFEVVSRLYSIETLSPYDAYTALLCLDMIQDKGDGQGNPEFEKNWQYSRLDLRVETEGMYTQGMCIYDRRSWSKGKPAWGDEPNNVQVILRGNGPRFTKIFMNRVFEAPV</sequence>
<protein>
    <submittedName>
        <fullName evidence="5">Inosine/uridine-preferring nucleoside hydrolase domain-containing protein</fullName>
    </submittedName>
</protein>
<evidence type="ECO:0000313" key="5">
    <source>
        <dbReference type="EMBL" id="ORY97521.1"/>
    </source>
</evidence>
<dbReference type="GO" id="GO:0006152">
    <property type="term" value="P:purine nucleoside catabolic process"/>
    <property type="evidence" value="ECO:0007669"/>
    <property type="project" value="TreeGrafter"/>
</dbReference>
<evidence type="ECO:0000256" key="2">
    <source>
        <dbReference type="ARBA" id="ARBA00022801"/>
    </source>
</evidence>
<dbReference type="GO" id="GO:0005829">
    <property type="term" value="C:cytosol"/>
    <property type="evidence" value="ECO:0007669"/>
    <property type="project" value="TreeGrafter"/>
</dbReference>
<comment type="similarity">
    <text evidence="1">Belongs to the IUNH family.</text>
</comment>
<dbReference type="STRING" id="13706.A0A1X2HF19"/>
<evidence type="ECO:0000313" key="6">
    <source>
        <dbReference type="Proteomes" id="UP000242180"/>
    </source>
</evidence>
<dbReference type="InterPro" id="IPR036452">
    <property type="entry name" value="Ribo_hydro-like"/>
</dbReference>
<dbReference type="InterPro" id="IPR001910">
    <property type="entry name" value="Inosine/uridine_hydrolase_dom"/>
</dbReference>
<reference evidence="5 6" key="1">
    <citation type="submission" date="2016-07" db="EMBL/GenBank/DDBJ databases">
        <title>Pervasive Adenine N6-methylation of Active Genes in Fungi.</title>
        <authorList>
            <consortium name="DOE Joint Genome Institute"/>
            <person name="Mondo S.J."/>
            <person name="Dannebaum R.O."/>
            <person name="Kuo R.C."/>
            <person name="Labutti K."/>
            <person name="Haridas S."/>
            <person name="Kuo A."/>
            <person name="Salamov A."/>
            <person name="Ahrendt S.R."/>
            <person name="Lipzen A."/>
            <person name="Sullivan W."/>
            <person name="Andreopoulos W.B."/>
            <person name="Clum A."/>
            <person name="Lindquist E."/>
            <person name="Daum C."/>
            <person name="Ramamoorthy G.K."/>
            <person name="Gryganskyi A."/>
            <person name="Culley D."/>
            <person name="Magnuson J.K."/>
            <person name="James T.Y."/>
            <person name="O'Malley M.A."/>
            <person name="Stajich J.E."/>
            <person name="Spatafora J.W."/>
            <person name="Visel A."/>
            <person name="Grigoriev I.V."/>
        </authorList>
    </citation>
    <scope>NUCLEOTIDE SEQUENCE [LARGE SCALE GENOMIC DNA]</scope>
    <source>
        <strain evidence="5 6">NRRL 2496</strain>
    </source>
</reference>
<accession>A0A1X2HF19</accession>
<dbReference type="InterPro" id="IPR023186">
    <property type="entry name" value="IUNH"/>
</dbReference>
<organism evidence="5 6">
    <name type="scientific">Syncephalastrum racemosum</name>
    <name type="common">Filamentous fungus</name>
    <dbReference type="NCBI Taxonomy" id="13706"/>
    <lineage>
        <taxon>Eukaryota</taxon>
        <taxon>Fungi</taxon>
        <taxon>Fungi incertae sedis</taxon>
        <taxon>Mucoromycota</taxon>
        <taxon>Mucoromycotina</taxon>
        <taxon>Mucoromycetes</taxon>
        <taxon>Mucorales</taxon>
        <taxon>Syncephalastraceae</taxon>
        <taxon>Syncephalastrum</taxon>
    </lineage>
</organism>
<dbReference type="Pfam" id="PF01156">
    <property type="entry name" value="IU_nuc_hydro"/>
    <property type="match status" value="1"/>
</dbReference>
<dbReference type="SUPFAM" id="SSF53590">
    <property type="entry name" value="Nucleoside hydrolase"/>
    <property type="match status" value="1"/>
</dbReference>
<keyword evidence="2 5" id="KW-0378">Hydrolase</keyword>
<comment type="caution">
    <text evidence="5">The sequence shown here is derived from an EMBL/GenBank/DDBJ whole genome shotgun (WGS) entry which is preliminary data.</text>
</comment>
<dbReference type="Gene3D" id="3.90.245.10">
    <property type="entry name" value="Ribonucleoside hydrolase-like"/>
    <property type="match status" value="1"/>
</dbReference>
<dbReference type="InParanoid" id="A0A1X2HF19"/>
<evidence type="ECO:0000256" key="3">
    <source>
        <dbReference type="ARBA" id="ARBA00023295"/>
    </source>
</evidence>
<keyword evidence="3" id="KW-0326">Glycosidase</keyword>
<evidence type="ECO:0000256" key="1">
    <source>
        <dbReference type="ARBA" id="ARBA00009176"/>
    </source>
</evidence>